<name>A0A381THC4_9ZZZZ</name>
<dbReference type="EMBL" id="UINC01004589">
    <property type="protein sequence ID" value="SVA15450.1"/>
    <property type="molecule type" value="Genomic_DNA"/>
</dbReference>
<reference evidence="2" key="1">
    <citation type="submission" date="2018-05" db="EMBL/GenBank/DDBJ databases">
        <authorList>
            <person name="Lanie J.A."/>
            <person name="Ng W.-L."/>
            <person name="Kazmierczak K.M."/>
            <person name="Andrzejewski T.M."/>
            <person name="Davidsen T.M."/>
            <person name="Wayne K.J."/>
            <person name="Tettelin H."/>
            <person name="Glass J.I."/>
            <person name="Rusch D."/>
            <person name="Podicherti R."/>
            <person name="Tsui H.-C.T."/>
            <person name="Winkler M.E."/>
        </authorList>
    </citation>
    <scope>NUCLEOTIDE SEQUENCE</scope>
</reference>
<dbReference type="AlphaFoldDB" id="A0A381THC4"/>
<feature type="region of interest" description="Disordered" evidence="1">
    <location>
        <begin position="266"/>
        <end position="287"/>
    </location>
</feature>
<proteinExistence type="predicted"/>
<gene>
    <name evidence="2" type="ORF">METZ01_LOCUS68304</name>
</gene>
<accession>A0A381THC4</accession>
<protein>
    <recommendedName>
        <fullName evidence="3">Serine protease</fullName>
    </recommendedName>
</protein>
<evidence type="ECO:0000256" key="1">
    <source>
        <dbReference type="SAM" id="MobiDB-lite"/>
    </source>
</evidence>
<organism evidence="2">
    <name type="scientific">marine metagenome</name>
    <dbReference type="NCBI Taxonomy" id="408172"/>
    <lineage>
        <taxon>unclassified sequences</taxon>
        <taxon>metagenomes</taxon>
        <taxon>ecological metagenomes</taxon>
    </lineage>
</organism>
<dbReference type="Pfam" id="PF13365">
    <property type="entry name" value="Trypsin_2"/>
    <property type="match status" value="1"/>
</dbReference>
<dbReference type="InterPro" id="IPR043504">
    <property type="entry name" value="Peptidase_S1_PA_chymotrypsin"/>
</dbReference>
<evidence type="ECO:0000313" key="2">
    <source>
        <dbReference type="EMBL" id="SVA15450.1"/>
    </source>
</evidence>
<dbReference type="InterPro" id="IPR009003">
    <property type="entry name" value="Peptidase_S1_PA"/>
</dbReference>
<dbReference type="Gene3D" id="2.40.10.10">
    <property type="entry name" value="Trypsin-like serine proteases"/>
    <property type="match status" value="2"/>
</dbReference>
<dbReference type="SUPFAM" id="SSF50494">
    <property type="entry name" value="Trypsin-like serine proteases"/>
    <property type="match status" value="1"/>
</dbReference>
<evidence type="ECO:0008006" key="3">
    <source>
        <dbReference type="Google" id="ProtNLM"/>
    </source>
</evidence>
<sequence length="287" mass="31850">MGIITALILFPLNSIANDDLEAPVKKITEMLYPTVMVDMGRGAGSGTVVFSAKRTHESWKEEGVWTLVITNHHVVDSAISISEEFDPKKGKSVKMETRRPVHVRLWDYNDYSTAVGTTGRVARIVAWDKQRDLALLRLDDKERVIKNVAYLWPEDAGGPYLFQTVWAIGSGMSNPPYPTQGLLSGISGKDQAGKSLYLSSSPIIFGNSGGSLWAYSKKRDKYELIGIPSMAGAYGWGTIVPHIAWSRPISEIRAFLRANDFGFVVGDKDTPKKEPKDDKDKDKDEKE</sequence>